<dbReference type="UniPathway" id="UPA00848">
    <property type="reaction ID" value="UER00151"/>
</dbReference>
<evidence type="ECO:0000313" key="4">
    <source>
        <dbReference type="Proteomes" id="UP000078070"/>
    </source>
</evidence>
<name>A0A1A9F6E9_9GAMM</name>
<dbReference type="GO" id="GO:0003934">
    <property type="term" value="F:GTP cyclohydrolase I activity"/>
    <property type="evidence" value="ECO:0007669"/>
    <property type="project" value="UniProtKB-UniRule"/>
</dbReference>
<reference evidence="4" key="1">
    <citation type="submission" date="2016-05" db="EMBL/GenBank/DDBJ databases">
        <authorList>
            <person name="Baek K."/>
            <person name="Yang S.-J."/>
        </authorList>
    </citation>
    <scope>NUCLEOTIDE SEQUENCE [LARGE SCALE GENOMIC DNA]</scope>
    <source>
        <strain evidence="4">ST58-10</strain>
    </source>
</reference>
<accession>A0A1A9F6E9</accession>
<dbReference type="PANTHER" id="PTHR36445:SF1">
    <property type="entry name" value="GTP CYCLOHYDROLASE MPTA"/>
    <property type="match status" value="1"/>
</dbReference>
<dbReference type="InterPro" id="IPR003801">
    <property type="entry name" value="GTP_cyclohydrolase_FolE2/MptA"/>
</dbReference>
<dbReference type="EMBL" id="CP015839">
    <property type="protein sequence ID" value="ANG65313.1"/>
    <property type="molecule type" value="Genomic_DNA"/>
</dbReference>
<dbReference type="EC" id="3.5.4.16" evidence="2"/>
<comment type="pathway">
    <text evidence="2">Cofactor biosynthesis; 7,8-dihydroneopterin triphosphate biosynthesis; 7,8-dihydroneopterin triphosphate from GTP: step 1/1.</text>
</comment>
<dbReference type="HAMAP" id="MF_01527_B">
    <property type="entry name" value="GTP_cyclohydrol_B"/>
    <property type="match status" value="1"/>
</dbReference>
<dbReference type="Pfam" id="PF02649">
    <property type="entry name" value="GCHY-1"/>
    <property type="match status" value="1"/>
</dbReference>
<reference evidence="3 4" key="2">
    <citation type="journal article" date="2018" name="Int. J. Syst. Evol. Microbiol.">
        <title>Marinobacterium aestuarii sp. nov., a benzene-degrading marine bacterium isolated from estuary sediment.</title>
        <authorList>
            <person name="Bae S.S."/>
            <person name="Jung J."/>
            <person name="Chung D."/>
            <person name="Baek K."/>
        </authorList>
    </citation>
    <scope>NUCLEOTIDE SEQUENCE [LARGE SCALE GENOMIC DNA]</scope>
    <source>
        <strain evidence="3 4">ST58-10</strain>
    </source>
</reference>
<keyword evidence="1 2" id="KW-0378">Hydrolase</keyword>
<evidence type="ECO:0000256" key="2">
    <source>
        <dbReference type="HAMAP-Rule" id="MF_01527"/>
    </source>
</evidence>
<dbReference type="GO" id="GO:0046654">
    <property type="term" value="P:tetrahydrofolate biosynthetic process"/>
    <property type="evidence" value="ECO:0007669"/>
    <property type="project" value="UniProtKB-UniRule"/>
</dbReference>
<keyword evidence="4" id="KW-1185">Reference proteome</keyword>
<dbReference type="KEGG" id="mars:A8C75_16190"/>
<protein>
    <recommendedName>
        <fullName evidence="2">GTP cyclohydrolase FolE2</fullName>
        <ecNumber evidence="2">3.5.4.16</ecNumber>
    </recommendedName>
</protein>
<dbReference type="AlphaFoldDB" id="A0A1A9F6E9"/>
<organism evidence="3 4">
    <name type="scientific">Marinobacterium aestuarii</name>
    <dbReference type="NCBI Taxonomy" id="1821621"/>
    <lineage>
        <taxon>Bacteria</taxon>
        <taxon>Pseudomonadati</taxon>
        <taxon>Pseudomonadota</taxon>
        <taxon>Gammaproteobacteria</taxon>
        <taxon>Oceanospirillales</taxon>
        <taxon>Oceanospirillaceae</taxon>
        <taxon>Marinobacterium</taxon>
    </lineage>
</organism>
<dbReference type="Gene3D" id="3.10.270.10">
    <property type="entry name" value="Urate Oxidase"/>
    <property type="match status" value="1"/>
</dbReference>
<dbReference type="InterPro" id="IPR022838">
    <property type="entry name" value="GTP_cyclohydrolase_FolE2"/>
</dbReference>
<comment type="function">
    <text evidence="2">Converts GTP to 7,8-dihydroneopterin triphosphate.</text>
</comment>
<evidence type="ECO:0000313" key="3">
    <source>
        <dbReference type="EMBL" id="ANG65313.1"/>
    </source>
</evidence>
<comment type="similarity">
    <text evidence="2">Belongs to the GTP cyclohydrolase IV family.</text>
</comment>
<comment type="catalytic activity">
    <reaction evidence="2">
        <text>GTP + H2O = 7,8-dihydroneopterin 3'-triphosphate + formate + H(+)</text>
        <dbReference type="Rhea" id="RHEA:17473"/>
        <dbReference type="ChEBI" id="CHEBI:15377"/>
        <dbReference type="ChEBI" id="CHEBI:15378"/>
        <dbReference type="ChEBI" id="CHEBI:15740"/>
        <dbReference type="ChEBI" id="CHEBI:37565"/>
        <dbReference type="ChEBI" id="CHEBI:58462"/>
        <dbReference type="EC" id="3.5.4.16"/>
    </reaction>
</comment>
<sequence length="307" mass="33479">MTTSPRASIGGTLDGVGMSGLALPVTLAESDRSHVAVQATASLYVNLRDPQAKGIHMSRLYLLLEAFAEREALRPAILCQFLQQALQSHRDISDTASLSLSFQYLSRRPALSSNHQGWKAYPVVLSARRAQGHTTIELGVSVPYSSTCPCSASLSRQLIADAFRDAFSSRSNPPIDAVARWLQEEGGSWATPHSQRSYADVRVRLAESAAFPIEKLIGTLEEALQTPVQTAVKREDEQAFARLNGQNLMFCEDAARRLKAALNATPWLDDFQIRVEHQESLHAHNAVAMVAKGLAGGYTADAPGLWR</sequence>
<proteinExistence type="inferred from homology"/>
<dbReference type="PANTHER" id="PTHR36445">
    <property type="entry name" value="GTP CYCLOHYDROLASE MPTA"/>
    <property type="match status" value="1"/>
</dbReference>
<dbReference type="Proteomes" id="UP000078070">
    <property type="component" value="Chromosome"/>
</dbReference>
<dbReference type="NCBIfam" id="NF010200">
    <property type="entry name" value="PRK13674.1-1"/>
    <property type="match status" value="1"/>
</dbReference>
<dbReference type="STRING" id="1821621.A8C75_16190"/>
<evidence type="ECO:0000256" key="1">
    <source>
        <dbReference type="ARBA" id="ARBA00022801"/>
    </source>
</evidence>
<feature type="site" description="May be catalytically important" evidence="2">
    <location>
        <position position="148"/>
    </location>
</feature>
<gene>
    <name evidence="2" type="primary">folE2</name>
    <name evidence="3" type="ORF">A8C75_16190</name>
</gene>